<gene>
    <name evidence="1" type="ORF">Q4521_14805</name>
</gene>
<organism evidence="1 2">
    <name type="scientific">Saccharophagus degradans</name>
    <dbReference type="NCBI Taxonomy" id="86304"/>
    <lineage>
        <taxon>Bacteria</taxon>
        <taxon>Pseudomonadati</taxon>
        <taxon>Pseudomonadota</taxon>
        <taxon>Gammaproteobacteria</taxon>
        <taxon>Cellvibrionales</taxon>
        <taxon>Cellvibrionaceae</taxon>
        <taxon>Saccharophagus</taxon>
    </lineage>
</organism>
<reference evidence="1" key="1">
    <citation type="submission" date="2023-07" db="EMBL/GenBank/DDBJ databases">
        <title>Genome content predicts the carbon catabolic preferences of heterotrophic bacteria.</title>
        <authorList>
            <person name="Gralka M."/>
        </authorList>
    </citation>
    <scope>NUCLEOTIDE SEQUENCE</scope>
    <source>
        <strain evidence="1">I3M17_2</strain>
    </source>
</reference>
<proteinExistence type="predicted"/>
<dbReference type="Proteomes" id="UP001169760">
    <property type="component" value="Unassembled WGS sequence"/>
</dbReference>
<accession>A0AAW7X7C0</accession>
<name>A0AAW7X7C0_9GAMM</name>
<protein>
    <recommendedName>
        <fullName evidence="3">PsbP C-terminal domain-containing protein</fullName>
    </recommendedName>
</protein>
<evidence type="ECO:0000313" key="2">
    <source>
        <dbReference type="Proteomes" id="UP001169760"/>
    </source>
</evidence>
<evidence type="ECO:0008006" key="3">
    <source>
        <dbReference type="Google" id="ProtNLM"/>
    </source>
</evidence>
<dbReference type="EMBL" id="JAUOPB010000011">
    <property type="protein sequence ID" value="MDO6423750.1"/>
    <property type="molecule type" value="Genomic_DNA"/>
</dbReference>
<dbReference type="RefSeq" id="WP_303493325.1">
    <property type="nucleotide sequence ID" value="NZ_JAUOPB010000011.1"/>
</dbReference>
<evidence type="ECO:0000313" key="1">
    <source>
        <dbReference type="EMBL" id="MDO6423750.1"/>
    </source>
</evidence>
<sequence length="202" mass="23177">MNNITQQTEKERWILTLSPKTAFFVFLVLIAPQIVSCSKAPSSKTKIYDQLEYANNGVSFSYPAHWKLVHDESPGLYSDREVSLDISDFSSVTIRIFYTEGAQSQEQYGLTRYTERVINGLGLLNTPSFKNLHQQPTTLSNHRGYKVNWIDTLVGNDKYELTVLKYETKENQVFIVLHTSNEDIQEAEKLIKTFIQSLNIAM</sequence>
<comment type="caution">
    <text evidence="1">The sequence shown here is derived from an EMBL/GenBank/DDBJ whole genome shotgun (WGS) entry which is preliminary data.</text>
</comment>
<dbReference type="AlphaFoldDB" id="A0AAW7X7C0"/>